<organism evidence="2">
    <name type="scientific">Eucalyptus grandis</name>
    <name type="common">Flooded gum</name>
    <dbReference type="NCBI Taxonomy" id="71139"/>
    <lineage>
        <taxon>Eukaryota</taxon>
        <taxon>Viridiplantae</taxon>
        <taxon>Streptophyta</taxon>
        <taxon>Embryophyta</taxon>
        <taxon>Tracheophyta</taxon>
        <taxon>Spermatophyta</taxon>
        <taxon>Magnoliopsida</taxon>
        <taxon>eudicotyledons</taxon>
        <taxon>Gunneridae</taxon>
        <taxon>Pentapetalae</taxon>
        <taxon>rosids</taxon>
        <taxon>malvids</taxon>
        <taxon>Myrtales</taxon>
        <taxon>Myrtaceae</taxon>
        <taxon>Myrtoideae</taxon>
        <taxon>Eucalypteae</taxon>
        <taxon>Eucalyptus</taxon>
    </lineage>
</organism>
<dbReference type="InParanoid" id="A0A059BBI9"/>
<dbReference type="Gramene" id="KCW63030">
    <property type="protein sequence ID" value="KCW63030"/>
    <property type="gene ID" value="EUGRSUZ_G00621"/>
</dbReference>
<gene>
    <name evidence="2" type="ORF">EUGRSUZ_G00621</name>
</gene>
<accession>A0A059BBI9</accession>
<protein>
    <submittedName>
        <fullName evidence="2">Uncharacterized protein</fullName>
    </submittedName>
</protein>
<keyword evidence="1" id="KW-1133">Transmembrane helix</keyword>
<evidence type="ECO:0000313" key="2">
    <source>
        <dbReference type="EMBL" id="KCW63030.1"/>
    </source>
</evidence>
<feature type="transmembrane region" description="Helical" evidence="1">
    <location>
        <begin position="22"/>
        <end position="44"/>
    </location>
</feature>
<keyword evidence="1" id="KW-0472">Membrane</keyword>
<evidence type="ECO:0000256" key="1">
    <source>
        <dbReference type="SAM" id="Phobius"/>
    </source>
</evidence>
<proteinExistence type="predicted"/>
<name>A0A059BBI9_EUCGR</name>
<keyword evidence="1" id="KW-0812">Transmembrane</keyword>
<reference evidence="2" key="1">
    <citation type="submission" date="2013-07" db="EMBL/GenBank/DDBJ databases">
        <title>The genome of Eucalyptus grandis.</title>
        <authorList>
            <person name="Schmutz J."/>
            <person name="Hayes R."/>
            <person name="Myburg A."/>
            <person name="Tuskan G."/>
            <person name="Grattapaglia D."/>
            <person name="Rokhsar D.S."/>
        </authorList>
    </citation>
    <scope>NUCLEOTIDE SEQUENCE</scope>
    <source>
        <tissue evidence="2">Leaf extractions</tissue>
    </source>
</reference>
<sequence length="71" mass="8110">MSASLKTSTCHLNYHASKLETWLTSLLILSQQMISVGRFAILSYTHINKNFRMPSHASCFISLNYNYLPSQ</sequence>
<dbReference type="EMBL" id="KK198759">
    <property type="protein sequence ID" value="KCW63030.1"/>
    <property type="molecule type" value="Genomic_DNA"/>
</dbReference>
<dbReference type="AlphaFoldDB" id="A0A059BBI9"/>